<dbReference type="GO" id="GO:0006749">
    <property type="term" value="P:glutathione metabolic process"/>
    <property type="evidence" value="ECO:0007669"/>
    <property type="project" value="TreeGrafter"/>
</dbReference>
<name>A0A0K8WES3_BACLA</name>
<dbReference type="InterPro" id="IPR004046">
    <property type="entry name" value="GST_C"/>
</dbReference>
<dbReference type="SFLD" id="SFLDS00019">
    <property type="entry name" value="Glutathione_Transferase_(cytos"/>
    <property type="match status" value="1"/>
</dbReference>
<dbReference type="Pfam" id="PF13417">
    <property type="entry name" value="GST_N_3"/>
    <property type="match status" value="1"/>
</dbReference>
<feature type="signal peptide" evidence="1">
    <location>
        <begin position="1"/>
        <end position="16"/>
    </location>
</feature>
<proteinExistence type="predicted"/>
<feature type="domain" description="GST N-terminal" evidence="2">
    <location>
        <begin position="73"/>
        <end position="154"/>
    </location>
</feature>
<dbReference type="Gene3D" id="1.20.1050.10">
    <property type="match status" value="1"/>
</dbReference>
<feature type="domain" description="GST C-terminal" evidence="3">
    <location>
        <begin position="162"/>
        <end position="286"/>
    </location>
</feature>
<dbReference type="FunFam" id="3.40.30.10:FF:000208">
    <property type="entry name" value="glutathione S-transferase 1"/>
    <property type="match status" value="1"/>
</dbReference>
<dbReference type="CDD" id="cd03177">
    <property type="entry name" value="GST_C_Delta_Epsilon"/>
    <property type="match status" value="1"/>
</dbReference>
<keyword evidence="1" id="KW-0732">Signal</keyword>
<keyword evidence="4" id="KW-0808">Transferase</keyword>
<dbReference type="SFLD" id="SFLDG01153">
    <property type="entry name" value="Main.4:_Theta-like"/>
    <property type="match status" value="1"/>
</dbReference>
<reference evidence="4" key="1">
    <citation type="submission" date="2015-06" db="EMBL/GenBank/DDBJ databases">
        <authorList>
            <person name="Hoefler B.C."/>
            <person name="Straight P.D."/>
        </authorList>
    </citation>
    <scope>NUCLEOTIDE SEQUENCE</scope>
</reference>
<dbReference type="PROSITE" id="PS50404">
    <property type="entry name" value="GST_NTER"/>
    <property type="match status" value="1"/>
</dbReference>
<evidence type="ECO:0000259" key="2">
    <source>
        <dbReference type="PROSITE" id="PS50404"/>
    </source>
</evidence>
<dbReference type="InterPro" id="IPR040079">
    <property type="entry name" value="Glutathione_S-Trfase"/>
</dbReference>
<dbReference type="PANTHER" id="PTHR43969:SF8">
    <property type="entry name" value="GLUTATHIONE S TRANSFERASE E13, ISOFORM A-RELATED"/>
    <property type="match status" value="1"/>
</dbReference>
<dbReference type="InterPro" id="IPR010987">
    <property type="entry name" value="Glutathione-S-Trfase_C-like"/>
</dbReference>
<dbReference type="EMBL" id="GDHF01002770">
    <property type="protein sequence ID" value="JAI49544.1"/>
    <property type="molecule type" value="Transcribed_RNA"/>
</dbReference>
<dbReference type="InterPro" id="IPR036282">
    <property type="entry name" value="Glutathione-S-Trfase_C_sf"/>
</dbReference>
<dbReference type="Pfam" id="PF00043">
    <property type="entry name" value="GST_C"/>
    <property type="match status" value="1"/>
</dbReference>
<dbReference type="AlphaFoldDB" id="A0A0K8WES3"/>
<dbReference type="SFLD" id="SFLDG00358">
    <property type="entry name" value="Main_(cytGST)"/>
    <property type="match status" value="1"/>
</dbReference>
<dbReference type="OrthoDB" id="2309723at2759"/>
<accession>A0A0K8WES3</accession>
<dbReference type="InterPro" id="IPR004045">
    <property type="entry name" value="Glutathione_S-Trfase_N"/>
</dbReference>
<dbReference type="SUPFAM" id="SSF52833">
    <property type="entry name" value="Thioredoxin-like"/>
    <property type="match status" value="1"/>
</dbReference>
<dbReference type="InterPro" id="IPR036249">
    <property type="entry name" value="Thioredoxin-like_sf"/>
</dbReference>
<dbReference type="FunFam" id="1.20.1050.10:FF:000007">
    <property type="entry name" value="Glutathione S-transferase 1-1"/>
    <property type="match status" value="1"/>
</dbReference>
<dbReference type="PROSITE" id="PS50405">
    <property type="entry name" value="GST_CTER"/>
    <property type="match status" value="1"/>
</dbReference>
<dbReference type="SUPFAM" id="SSF47616">
    <property type="entry name" value="GST C-terminal domain-like"/>
    <property type="match status" value="1"/>
</dbReference>
<evidence type="ECO:0000259" key="3">
    <source>
        <dbReference type="PROSITE" id="PS50405"/>
    </source>
</evidence>
<gene>
    <name evidence="4" type="primary">GstD7_0</name>
    <name evidence="4" type="ORF">c0_g1_i2</name>
</gene>
<dbReference type="Gene3D" id="3.40.30.10">
    <property type="entry name" value="Glutaredoxin"/>
    <property type="match status" value="1"/>
</dbReference>
<protein>
    <submittedName>
        <fullName evidence="4">Glutathione S-transferase D7</fullName>
    </submittedName>
</protein>
<dbReference type="PANTHER" id="PTHR43969">
    <property type="entry name" value="GLUTATHIONE S TRANSFERASE D10, ISOFORM A-RELATED"/>
    <property type="match status" value="1"/>
</dbReference>
<organism evidence="4">
    <name type="scientific">Bactrocera latifrons</name>
    <name type="common">Malaysian fruit fly</name>
    <name type="synonym">Chaetodacus latifrons</name>
    <dbReference type="NCBI Taxonomy" id="174628"/>
    <lineage>
        <taxon>Eukaryota</taxon>
        <taxon>Metazoa</taxon>
        <taxon>Ecdysozoa</taxon>
        <taxon>Arthropoda</taxon>
        <taxon>Hexapoda</taxon>
        <taxon>Insecta</taxon>
        <taxon>Pterygota</taxon>
        <taxon>Neoptera</taxon>
        <taxon>Endopterygota</taxon>
        <taxon>Diptera</taxon>
        <taxon>Brachycera</taxon>
        <taxon>Muscomorpha</taxon>
        <taxon>Tephritoidea</taxon>
        <taxon>Tephritidae</taxon>
        <taxon>Bactrocera</taxon>
        <taxon>Bactrocera</taxon>
    </lineage>
</organism>
<sequence length="298" mass="34243">MFLLSIYFAALHVVLLHKFRSTLRSPTDRHGRYQAFATDLAFSRTPVGWLATAPPASGIVKKSCQEVLANMSARPILYYALFSPPARAALLTSKYIGLNVELKAINYAAQEHHSDWFLKVNPRHTVPVLVDQGVPLCDSHAIITYMVNQYGQSQHDHLYPKDFLKRAIVDERLYYEDGVLFQVIKDFVARIMYGGDIDYHRKSIELSHNAYSFLEGFLSRSSYVAGEELSLADISINTTLITLHKLVTIEERRYPKICAWMQRMRGELPEYEEINEQGAQQLYLRFQHALEENMTKHT</sequence>
<dbReference type="GO" id="GO:0004364">
    <property type="term" value="F:glutathione transferase activity"/>
    <property type="evidence" value="ECO:0007669"/>
    <property type="project" value="TreeGrafter"/>
</dbReference>
<evidence type="ECO:0000313" key="4">
    <source>
        <dbReference type="EMBL" id="JAI49544.1"/>
    </source>
</evidence>
<feature type="chain" id="PRO_5005523013" evidence="1">
    <location>
        <begin position="17"/>
        <end position="298"/>
    </location>
</feature>
<evidence type="ECO:0000256" key="1">
    <source>
        <dbReference type="SAM" id="SignalP"/>
    </source>
</evidence>